<keyword evidence="2" id="KW-1185">Reference proteome</keyword>
<name>A0AAV6RAH0_SOLSE</name>
<evidence type="ECO:0000313" key="2">
    <source>
        <dbReference type="Proteomes" id="UP000693946"/>
    </source>
</evidence>
<evidence type="ECO:0000313" key="1">
    <source>
        <dbReference type="EMBL" id="KAG7501639.1"/>
    </source>
</evidence>
<reference evidence="1 2" key="1">
    <citation type="journal article" date="2021" name="Sci. Rep.">
        <title>Chromosome anchoring in Senegalese sole (Solea senegalensis) reveals sex-associated markers and genome rearrangements in flatfish.</title>
        <authorList>
            <person name="Guerrero-Cozar I."/>
            <person name="Gomez-Garrido J."/>
            <person name="Berbel C."/>
            <person name="Martinez-Blanch J.F."/>
            <person name="Alioto T."/>
            <person name="Claros M.G."/>
            <person name="Gagnaire P.A."/>
            <person name="Manchado M."/>
        </authorList>
    </citation>
    <scope>NUCLEOTIDE SEQUENCE [LARGE SCALE GENOMIC DNA]</scope>
    <source>
        <strain evidence="1">Sse05_10M</strain>
    </source>
</reference>
<accession>A0AAV6RAH0</accession>
<proteinExistence type="predicted"/>
<dbReference type="EMBL" id="JAGKHQ010000012">
    <property type="protein sequence ID" value="KAG7501639.1"/>
    <property type="molecule type" value="Genomic_DNA"/>
</dbReference>
<protein>
    <submittedName>
        <fullName evidence="1">Uncharacterized protein</fullName>
    </submittedName>
</protein>
<comment type="caution">
    <text evidence="1">The sequence shown here is derived from an EMBL/GenBank/DDBJ whole genome shotgun (WGS) entry which is preliminary data.</text>
</comment>
<dbReference type="Proteomes" id="UP000693946">
    <property type="component" value="Linkage Group LG2"/>
</dbReference>
<sequence length="107" mass="11735">MRAAKNDDGGTVILFLLLVIFYSHMLGCNSSPMYTDHKGRNGNRLVSSTVSRAHGAVSPWMHRPASNYAAVLALNGSLRDLELSHENLLGENSFEQVDEATAFARDE</sequence>
<organism evidence="1 2">
    <name type="scientific">Solea senegalensis</name>
    <name type="common">Senegalese sole</name>
    <dbReference type="NCBI Taxonomy" id="28829"/>
    <lineage>
        <taxon>Eukaryota</taxon>
        <taxon>Metazoa</taxon>
        <taxon>Chordata</taxon>
        <taxon>Craniata</taxon>
        <taxon>Vertebrata</taxon>
        <taxon>Euteleostomi</taxon>
        <taxon>Actinopterygii</taxon>
        <taxon>Neopterygii</taxon>
        <taxon>Teleostei</taxon>
        <taxon>Neoteleostei</taxon>
        <taxon>Acanthomorphata</taxon>
        <taxon>Carangaria</taxon>
        <taxon>Pleuronectiformes</taxon>
        <taxon>Pleuronectoidei</taxon>
        <taxon>Soleidae</taxon>
        <taxon>Solea</taxon>
    </lineage>
</organism>
<gene>
    <name evidence="1" type="ORF">JOB18_003988</name>
</gene>
<dbReference type="AlphaFoldDB" id="A0AAV6RAH0"/>